<organism evidence="1 2">
    <name type="scientific">Paramecium tetraurelia</name>
    <dbReference type="NCBI Taxonomy" id="5888"/>
    <lineage>
        <taxon>Eukaryota</taxon>
        <taxon>Sar</taxon>
        <taxon>Alveolata</taxon>
        <taxon>Ciliophora</taxon>
        <taxon>Intramacronucleata</taxon>
        <taxon>Oligohymenophorea</taxon>
        <taxon>Peniculida</taxon>
        <taxon>Parameciidae</taxon>
        <taxon>Paramecium</taxon>
    </lineage>
</organism>
<dbReference type="HOGENOM" id="CLU_1681331_0_0_1"/>
<accession>A0DRW5</accession>
<sequence length="157" mass="18205">MYAAMQSAQVSKFLQNEVSSKLFLRFRLGYYNHLFYYMIGIPSRASPHNCSSFQRFSSLNAQEEWQRYLKHFNILTLWQNIHTASQNQKLYDFWKQGYDGNALGTLIATLIRISITCESRTCYRHFLTSLPKQVYEPLGASPFKALTVKANQIQGDG</sequence>
<dbReference type="Proteomes" id="UP000000600">
    <property type="component" value="Unassembled WGS sequence"/>
</dbReference>
<evidence type="ECO:0008006" key="3">
    <source>
        <dbReference type="Google" id="ProtNLM"/>
    </source>
</evidence>
<keyword evidence="2" id="KW-1185">Reference proteome</keyword>
<dbReference type="InParanoid" id="A0DRW5"/>
<dbReference type="RefSeq" id="XP_001453179.1">
    <property type="nucleotide sequence ID" value="XM_001453142.1"/>
</dbReference>
<proteinExistence type="predicted"/>
<dbReference type="KEGG" id="ptm:GSPATT00019486001"/>
<gene>
    <name evidence="1" type="ORF">GSPATT00019486001</name>
</gene>
<dbReference type="EMBL" id="CT868552">
    <property type="protein sequence ID" value="CAK85782.1"/>
    <property type="molecule type" value="Genomic_DNA"/>
</dbReference>
<dbReference type="GeneID" id="5038966"/>
<name>A0DRW5_PARTE</name>
<reference evidence="1 2" key="1">
    <citation type="journal article" date="2006" name="Nature">
        <title>Global trends of whole-genome duplications revealed by the ciliate Paramecium tetraurelia.</title>
        <authorList>
            <consortium name="Genoscope"/>
            <person name="Aury J.-M."/>
            <person name="Jaillon O."/>
            <person name="Duret L."/>
            <person name="Noel B."/>
            <person name="Jubin C."/>
            <person name="Porcel B.M."/>
            <person name="Segurens B."/>
            <person name="Daubin V."/>
            <person name="Anthouard V."/>
            <person name="Aiach N."/>
            <person name="Arnaiz O."/>
            <person name="Billaut A."/>
            <person name="Beisson J."/>
            <person name="Blanc I."/>
            <person name="Bouhouche K."/>
            <person name="Camara F."/>
            <person name="Duharcourt S."/>
            <person name="Guigo R."/>
            <person name="Gogendeau D."/>
            <person name="Katinka M."/>
            <person name="Keller A.-M."/>
            <person name="Kissmehl R."/>
            <person name="Klotz C."/>
            <person name="Koll F."/>
            <person name="Le Moue A."/>
            <person name="Lepere C."/>
            <person name="Malinsky S."/>
            <person name="Nowacki M."/>
            <person name="Nowak J.K."/>
            <person name="Plattner H."/>
            <person name="Poulain J."/>
            <person name="Ruiz F."/>
            <person name="Serrano V."/>
            <person name="Zagulski M."/>
            <person name="Dessen P."/>
            <person name="Betermier M."/>
            <person name="Weissenbach J."/>
            <person name="Scarpelli C."/>
            <person name="Schachter V."/>
            <person name="Sperling L."/>
            <person name="Meyer E."/>
            <person name="Cohen J."/>
            <person name="Wincker P."/>
        </authorList>
    </citation>
    <scope>NUCLEOTIDE SEQUENCE [LARGE SCALE GENOMIC DNA]</scope>
    <source>
        <strain evidence="1 2">Stock d4-2</strain>
    </source>
</reference>
<protein>
    <recommendedName>
        <fullName evidence="3">ELMO domain-containing protein</fullName>
    </recommendedName>
</protein>
<dbReference type="AlphaFoldDB" id="A0DRW5"/>
<evidence type="ECO:0000313" key="1">
    <source>
        <dbReference type="EMBL" id="CAK85782.1"/>
    </source>
</evidence>
<evidence type="ECO:0000313" key="2">
    <source>
        <dbReference type="Proteomes" id="UP000000600"/>
    </source>
</evidence>